<protein>
    <submittedName>
        <fullName evidence="10">DUF1907 domain-containing protein</fullName>
    </submittedName>
</protein>
<dbReference type="Proteomes" id="UP000267096">
    <property type="component" value="Unassembled WGS sequence"/>
</dbReference>
<evidence type="ECO:0000313" key="8">
    <source>
        <dbReference type="EMBL" id="VDK66311.1"/>
    </source>
</evidence>
<evidence type="ECO:0000256" key="3">
    <source>
        <dbReference type="ARBA" id="ARBA00022723"/>
    </source>
</evidence>
<dbReference type="GO" id="GO:0005634">
    <property type="term" value="C:nucleus"/>
    <property type="evidence" value="ECO:0007669"/>
    <property type="project" value="UniProtKB-SubCell"/>
</dbReference>
<feature type="domain" description="DUF1907" evidence="7">
    <location>
        <begin position="53"/>
        <end position="270"/>
    </location>
</feature>
<gene>
    <name evidence="8" type="ORF">ASIM_LOCUS18818</name>
</gene>
<name>A0A0M3KEM0_ANISI</name>
<dbReference type="EMBL" id="UYRR01036140">
    <property type="protein sequence ID" value="VDK66311.1"/>
    <property type="molecule type" value="Genomic_DNA"/>
</dbReference>
<dbReference type="WBParaSite" id="ASIM_0001942801-mRNA-1">
    <property type="protein sequence ID" value="ASIM_0001942801-mRNA-1"/>
    <property type="gene ID" value="ASIM_0001942801"/>
</dbReference>
<organism evidence="10">
    <name type="scientific">Anisakis simplex</name>
    <name type="common">Herring worm</name>
    <dbReference type="NCBI Taxonomy" id="6269"/>
    <lineage>
        <taxon>Eukaryota</taxon>
        <taxon>Metazoa</taxon>
        <taxon>Ecdysozoa</taxon>
        <taxon>Nematoda</taxon>
        <taxon>Chromadorea</taxon>
        <taxon>Rhabditida</taxon>
        <taxon>Spirurina</taxon>
        <taxon>Ascaridomorpha</taxon>
        <taxon>Ascaridoidea</taxon>
        <taxon>Anisakidae</taxon>
        <taxon>Anisakis</taxon>
        <taxon>Anisakis simplex complex</taxon>
    </lineage>
</organism>
<dbReference type="PANTHER" id="PTHR13204:SF1">
    <property type="entry name" value="ESTER HYDROLASE C11ORF54"/>
    <property type="match status" value="1"/>
</dbReference>
<comment type="subunit">
    <text evidence="2">Monomer.</text>
</comment>
<proteinExistence type="predicted"/>
<keyword evidence="3" id="KW-0479">Metal-binding</keyword>
<evidence type="ECO:0000313" key="9">
    <source>
        <dbReference type="Proteomes" id="UP000267096"/>
    </source>
</evidence>
<accession>A0A0M3KEM0</accession>
<dbReference type="GO" id="GO:0016788">
    <property type="term" value="F:hydrolase activity, acting on ester bonds"/>
    <property type="evidence" value="ECO:0007669"/>
    <property type="project" value="TreeGrafter"/>
</dbReference>
<dbReference type="InterPro" id="IPR015021">
    <property type="entry name" value="C11orf54_DUF1907"/>
</dbReference>
<keyword evidence="4" id="KW-0378">Hydrolase</keyword>
<evidence type="ECO:0000256" key="4">
    <source>
        <dbReference type="ARBA" id="ARBA00022801"/>
    </source>
</evidence>
<evidence type="ECO:0000256" key="6">
    <source>
        <dbReference type="ARBA" id="ARBA00023242"/>
    </source>
</evidence>
<keyword evidence="9" id="KW-1185">Reference proteome</keyword>
<dbReference type="SMART" id="SM01168">
    <property type="entry name" value="DUF1907"/>
    <property type="match status" value="1"/>
</dbReference>
<dbReference type="SUPFAM" id="SSF117856">
    <property type="entry name" value="AF0104/ALDC/Ptd012-like"/>
    <property type="match status" value="1"/>
</dbReference>
<sequence>MQLIKLLFKPSALITSKLGNITKFSSMAMNDCSTKLDHKINLVVPSLDELKSVLHDSMVKNYENVSIDIVECPNLRESPFRMTGSGIGNNLRIAEVGGIPNLYPHGTKKIFNLKKVCETCELPEAFVFGPGAGPFDAIGHSSELVADANLIKSQFKVTNKVSWIVSSANGYTMSTTESTDFEITANLAISDGCANRKIFIVKICATKRIGELGYAESIQRAIESYYGKNHQLVSLAGLFLLHKGDVYMHILPDYPVSPRKQDEKVVLHFIKIC</sequence>
<reference evidence="8 9" key="2">
    <citation type="submission" date="2018-11" db="EMBL/GenBank/DDBJ databases">
        <authorList>
            <consortium name="Pathogen Informatics"/>
        </authorList>
    </citation>
    <scope>NUCLEOTIDE SEQUENCE [LARGE SCALE GENOMIC DNA]</scope>
</reference>
<dbReference type="PANTHER" id="PTHR13204">
    <property type="entry name" value="PTD012 PROTEIN"/>
    <property type="match status" value="1"/>
</dbReference>
<keyword evidence="6" id="KW-0539">Nucleus</keyword>
<evidence type="ECO:0000313" key="10">
    <source>
        <dbReference type="WBParaSite" id="ASIM_0001942801-mRNA-1"/>
    </source>
</evidence>
<reference evidence="10" key="1">
    <citation type="submission" date="2017-02" db="UniProtKB">
        <authorList>
            <consortium name="WormBaseParasite"/>
        </authorList>
    </citation>
    <scope>IDENTIFICATION</scope>
</reference>
<dbReference type="Pfam" id="PF08925">
    <property type="entry name" value="DUF1907"/>
    <property type="match status" value="1"/>
</dbReference>
<evidence type="ECO:0000256" key="5">
    <source>
        <dbReference type="ARBA" id="ARBA00022833"/>
    </source>
</evidence>
<dbReference type="GO" id="GO:0008270">
    <property type="term" value="F:zinc ion binding"/>
    <property type="evidence" value="ECO:0007669"/>
    <property type="project" value="TreeGrafter"/>
</dbReference>
<evidence type="ECO:0000256" key="1">
    <source>
        <dbReference type="ARBA" id="ARBA00004123"/>
    </source>
</evidence>
<keyword evidence="5" id="KW-0862">Zinc</keyword>
<dbReference type="AlphaFoldDB" id="A0A0M3KEM0"/>
<evidence type="ECO:0000259" key="7">
    <source>
        <dbReference type="SMART" id="SM01168"/>
    </source>
</evidence>
<evidence type="ECO:0000256" key="2">
    <source>
        <dbReference type="ARBA" id="ARBA00011245"/>
    </source>
</evidence>
<dbReference type="OrthoDB" id="5119241at2759"/>
<comment type="subcellular location">
    <subcellularLocation>
        <location evidence="1">Nucleus</location>
    </subcellularLocation>
</comment>